<dbReference type="Proteomes" id="UP001164929">
    <property type="component" value="Chromosome 2"/>
</dbReference>
<protein>
    <submittedName>
        <fullName evidence="1">Uncharacterized protein</fullName>
    </submittedName>
</protein>
<accession>A0AAD6WBX8</accession>
<organism evidence="1 2">
    <name type="scientific">Populus alba x Populus x berolinensis</name>
    <dbReference type="NCBI Taxonomy" id="444605"/>
    <lineage>
        <taxon>Eukaryota</taxon>
        <taxon>Viridiplantae</taxon>
        <taxon>Streptophyta</taxon>
        <taxon>Embryophyta</taxon>
        <taxon>Tracheophyta</taxon>
        <taxon>Spermatophyta</taxon>
        <taxon>Magnoliopsida</taxon>
        <taxon>eudicotyledons</taxon>
        <taxon>Gunneridae</taxon>
        <taxon>Pentapetalae</taxon>
        <taxon>rosids</taxon>
        <taxon>fabids</taxon>
        <taxon>Malpighiales</taxon>
        <taxon>Salicaceae</taxon>
        <taxon>Saliceae</taxon>
        <taxon>Populus</taxon>
    </lineage>
</organism>
<name>A0AAD6WBX8_9ROSI</name>
<keyword evidence="2" id="KW-1185">Reference proteome</keyword>
<gene>
    <name evidence="1" type="ORF">NC653_005497</name>
</gene>
<reference evidence="1" key="1">
    <citation type="journal article" date="2023" name="Mol. Ecol. Resour.">
        <title>Chromosome-level genome assembly of a triploid poplar Populus alba 'Berolinensis'.</title>
        <authorList>
            <person name="Chen S."/>
            <person name="Yu Y."/>
            <person name="Wang X."/>
            <person name="Wang S."/>
            <person name="Zhang T."/>
            <person name="Zhou Y."/>
            <person name="He R."/>
            <person name="Meng N."/>
            <person name="Wang Y."/>
            <person name="Liu W."/>
            <person name="Liu Z."/>
            <person name="Liu J."/>
            <person name="Guo Q."/>
            <person name="Huang H."/>
            <person name="Sederoff R.R."/>
            <person name="Wang G."/>
            <person name="Qu G."/>
            <person name="Chen S."/>
        </authorList>
    </citation>
    <scope>NUCLEOTIDE SEQUENCE</scope>
    <source>
        <strain evidence="1">SC-2020</strain>
    </source>
</reference>
<sequence length="60" mass="6762">MLTINPVFSSRLKIATNTNRVRRQVAEKSQKCQIIRIPFSGFVTPLLSISSFFSSVTCKN</sequence>
<comment type="caution">
    <text evidence="1">The sequence shown here is derived from an EMBL/GenBank/DDBJ whole genome shotgun (WGS) entry which is preliminary data.</text>
</comment>
<evidence type="ECO:0000313" key="2">
    <source>
        <dbReference type="Proteomes" id="UP001164929"/>
    </source>
</evidence>
<dbReference type="AlphaFoldDB" id="A0AAD6WBX8"/>
<evidence type="ECO:0000313" key="1">
    <source>
        <dbReference type="EMBL" id="KAJ7006156.1"/>
    </source>
</evidence>
<proteinExistence type="predicted"/>
<dbReference type="EMBL" id="JAQIZT010000002">
    <property type="protein sequence ID" value="KAJ7006156.1"/>
    <property type="molecule type" value="Genomic_DNA"/>
</dbReference>